<dbReference type="AlphaFoldDB" id="A0A549THS0"/>
<dbReference type="InterPro" id="IPR002933">
    <property type="entry name" value="Peptidase_M20"/>
</dbReference>
<reference evidence="4 5" key="1">
    <citation type="submission" date="2019-07" db="EMBL/GenBank/DDBJ databases">
        <title>Ln-dependent methylotrophs.</title>
        <authorList>
            <person name="Tani A."/>
        </authorList>
    </citation>
    <scope>NUCLEOTIDE SEQUENCE [LARGE SCALE GENOMIC DNA]</scope>
    <source>
        <strain evidence="4 5">SM12</strain>
    </source>
</reference>
<evidence type="ECO:0000256" key="3">
    <source>
        <dbReference type="ARBA" id="ARBA00022801"/>
    </source>
</evidence>
<dbReference type="SUPFAM" id="SSF53187">
    <property type="entry name" value="Zn-dependent exopeptidases"/>
    <property type="match status" value="1"/>
</dbReference>
<evidence type="ECO:0000313" key="5">
    <source>
        <dbReference type="Proteomes" id="UP000316801"/>
    </source>
</evidence>
<dbReference type="GO" id="GO:0006508">
    <property type="term" value="P:proteolysis"/>
    <property type="evidence" value="ECO:0007669"/>
    <property type="project" value="UniProtKB-KW"/>
</dbReference>
<sequence>MDRERILDQASGYVTGGGLERDLARLVARASVSQSEGRPEDLLAYLAEDMRPMLTGLGFTCTLFDNPRPGGAPLMIASRIEDESLPTILVYGHGDVCNGEAHRWREGLSPFTLVREGDRLYGRGTADNKVQHLINLKALEQVIRARGRLGFNARIILEMAEETGSRGLREFFEQQRAALDADVLIASDGPRLAADTPTMFMGSRGGLSFDLIVALRDSDHHSGNFGGLLADPVILLSHAIASIVDARGQILIPEWLPDSLTPDVRAALKDLPPRRHDADWGQADLTPSERVFGWNSLAVLAISAGNIAAPQNAIQGSARATCQLRFVVGTQIDAILPALRRHLDAKGFSMVEVRAAGEPFKATRFSPDHPWVRFVEQSLSRTAGRKPHVLPNLAGSLPNDAFTDILSLPTIWIPHSHAECGQHGPNEHALLSIAEEGMRLMTGLFLDIADEGHALKENGAADAAPIAAVARQG</sequence>
<dbReference type="Proteomes" id="UP000316801">
    <property type="component" value="Unassembled WGS sequence"/>
</dbReference>
<keyword evidence="3" id="KW-0378">Hydrolase</keyword>
<dbReference type="RefSeq" id="WP_142880535.1">
    <property type="nucleotide sequence ID" value="NZ_VJMG01000004.1"/>
</dbReference>
<dbReference type="PANTHER" id="PTHR43270">
    <property type="entry name" value="BETA-ALA-HIS DIPEPTIDASE"/>
    <property type="match status" value="1"/>
</dbReference>
<dbReference type="PANTHER" id="PTHR43270:SF12">
    <property type="entry name" value="SUCCINYL-DIAMINOPIMELATE DESUCCINYLASE"/>
    <property type="match status" value="1"/>
</dbReference>
<dbReference type="Gene3D" id="3.30.70.360">
    <property type="match status" value="1"/>
</dbReference>
<keyword evidence="5" id="KW-1185">Reference proteome</keyword>
<dbReference type="GO" id="GO:0046872">
    <property type="term" value="F:metal ion binding"/>
    <property type="evidence" value="ECO:0007669"/>
    <property type="project" value="UniProtKB-KW"/>
</dbReference>
<protein>
    <submittedName>
        <fullName evidence="4">M20 family metallopeptidase</fullName>
    </submittedName>
</protein>
<name>A0A549THS0_9HYPH</name>
<proteinExistence type="predicted"/>
<keyword evidence="1" id="KW-0645">Protease</keyword>
<dbReference type="GO" id="GO:0008233">
    <property type="term" value="F:peptidase activity"/>
    <property type="evidence" value="ECO:0007669"/>
    <property type="project" value="UniProtKB-KW"/>
</dbReference>
<evidence type="ECO:0000256" key="2">
    <source>
        <dbReference type="ARBA" id="ARBA00022723"/>
    </source>
</evidence>
<accession>A0A549THS0</accession>
<dbReference type="NCBIfam" id="NF005478">
    <property type="entry name" value="PRK07079.1"/>
    <property type="match status" value="1"/>
</dbReference>
<dbReference type="EMBL" id="VJMG01000004">
    <property type="protein sequence ID" value="TRL42653.1"/>
    <property type="molecule type" value="Genomic_DNA"/>
</dbReference>
<comment type="caution">
    <text evidence="4">The sequence shown here is derived from an EMBL/GenBank/DDBJ whole genome shotgun (WGS) entry which is preliminary data.</text>
</comment>
<evidence type="ECO:0000313" key="4">
    <source>
        <dbReference type="EMBL" id="TRL42653.1"/>
    </source>
</evidence>
<gene>
    <name evidence="4" type="ORF">FNA46_01310</name>
</gene>
<dbReference type="Pfam" id="PF01546">
    <property type="entry name" value="Peptidase_M20"/>
    <property type="match status" value="1"/>
</dbReference>
<keyword evidence="2" id="KW-0479">Metal-binding</keyword>
<evidence type="ECO:0000256" key="1">
    <source>
        <dbReference type="ARBA" id="ARBA00022670"/>
    </source>
</evidence>
<organism evidence="4 5">
    <name type="scientific">Rhizobium straminoryzae</name>
    <dbReference type="NCBI Taxonomy" id="1387186"/>
    <lineage>
        <taxon>Bacteria</taxon>
        <taxon>Pseudomonadati</taxon>
        <taxon>Pseudomonadota</taxon>
        <taxon>Alphaproteobacteria</taxon>
        <taxon>Hyphomicrobiales</taxon>
        <taxon>Rhizobiaceae</taxon>
        <taxon>Rhizobium/Agrobacterium group</taxon>
        <taxon>Rhizobium</taxon>
    </lineage>
</organism>
<dbReference type="InterPro" id="IPR051458">
    <property type="entry name" value="Cyt/Met_Dipeptidase"/>
</dbReference>
<dbReference type="Gene3D" id="3.40.630.10">
    <property type="entry name" value="Zn peptidases"/>
    <property type="match status" value="1"/>
</dbReference>